<organism evidence="2 3">
    <name type="scientific">Flexivirga alba</name>
    <dbReference type="NCBI Taxonomy" id="702742"/>
    <lineage>
        <taxon>Bacteria</taxon>
        <taxon>Bacillati</taxon>
        <taxon>Actinomycetota</taxon>
        <taxon>Actinomycetes</taxon>
        <taxon>Micrococcales</taxon>
        <taxon>Dermacoccaceae</taxon>
        <taxon>Flexivirga</taxon>
    </lineage>
</organism>
<dbReference type="EMBL" id="JBHSWH010000001">
    <property type="protein sequence ID" value="MFC6706081.1"/>
    <property type="molecule type" value="Genomic_DNA"/>
</dbReference>
<reference evidence="3" key="1">
    <citation type="journal article" date="2019" name="Int. J. Syst. Evol. Microbiol.">
        <title>The Global Catalogue of Microorganisms (GCM) 10K type strain sequencing project: providing services to taxonomists for standard genome sequencing and annotation.</title>
        <authorList>
            <consortium name="The Broad Institute Genomics Platform"/>
            <consortium name="The Broad Institute Genome Sequencing Center for Infectious Disease"/>
            <person name="Wu L."/>
            <person name="Ma J."/>
        </authorList>
    </citation>
    <scope>NUCLEOTIDE SEQUENCE [LARGE SCALE GENOMIC DNA]</scope>
    <source>
        <strain evidence="3">CCUG 58127</strain>
    </source>
</reference>
<gene>
    <name evidence="2" type="ORF">ACFQDH_12625</name>
</gene>
<protein>
    <submittedName>
        <fullName evidence="2">Uncharacterized protein</fullName>
    </submittedName>
</protein>
<evidence type="ECO:0000256" key="1">
    <source>
        <dbReference type="SAM" id="MobiDB-lite"/>
    </source>
</evidence>
<keyword evidence="3" id="KW-1185">Reference proteome</keyword>
<name>A0ABW2AH01_9MICO</name>
<evidence type="ECO:0000313" key="3">
    <source>
        <dbReference type="Proteomes" id="UP001596298"/>
    </source>
</evidence>
<dbReference type="RefSeq" id="WP_382401793.1">
    <property type="nucleotide sequence ID" value="NZ_JBHSWH010000001.1"/>
</dbReference>
<sequence>MSTDHGNEAYEREEEETATEEGMALLPGRDDANEPYDEESED</sequence>
<accession>A0ABW2AH01</accession>
<feature type="compositionally biased region" description="Basic and acidic residues" evidence="1">
    <location>
        <begin position="1"/>
        <end position="10"/>
    </location>
</feature>
<feature type="compositionally biased region" description="Acidic residues" evidence="1">
    <location>
        <begin position="33"/>
        <end position="42"/>
    </location>
</feature>
<dbReference type="Proteomes" id="UP001596298">
    <property type="component" value="Unassembled WGS sequence"/>
</dbReference>
<proteinExistence type="predicted"/>
<evidence type="ECO:0000313" key="2">
    <source>
        <dbReference type="EMBL" id="MFC6706081.1"/>
    </source>
</evidence>
<feature type="region of interest" description="Disordered" evidence="1">
    <location>
        <begin position="1"/>
        <end position="42"/>
    </location>
</feature>
<comment type="caution">
    <text evidence="2">The sequence shown here is derived from an EMBL/GenBank/DDBJ whole genome shotgun (WGS) entry which is preliminary data.</text>
</comment>